<dbReference type="Pfam" id="PF00512">
    <property type="entry name" value="HisKA"/>
    <property type="match status" value="1"/>
</dbReference>
<dbReference type="SMART" id="SM00387">
    <property type="entry name" value="HATPase_c"/>
    <property type="match status" value="1"/>
</dbReference>
<dbReference type="RefSeq" id="WP_083617742.1">
    <property type="nucleotide sequence ID" value="NZ_LR734832.1"/>
</dbReference>
<dbReference type="GO" id="GO:0000155">
    <property type="term" value="F:phosphorelay sensor kinase activity"/>
    <property type="evidence" value="ECO:0007669"/>
    <property type="project" value="InterPro"/>
</dbReference>
<dbReference type="InterPro" id="IPR035965">
    <property type="entry name" value="PAS-like_dom_sf"/>
</dbReference>
<protein>
    <recommendedName>
        <fullName evidence="7">Circadian input-output histidine kinase CikA</fullName>
        <ecNumber evidence="3">2.7.13.3</ecNumber>
    </recommendedName>
</protein>
<dbReference type="InterPro" id="IPR011006">
    <property type="entry name" value="CheY-like_superfamily"/>
</dbReference>
<keyword evidence="4 8" id="KW-0597">Phosphoprotein</keyword>
<proteinExistence type="inferred from homology"/>
<evidence type="ECO:0000256" key="6">
    <source>
        <dbReference type="ARBA" id="ARBA00023012"/>
    </source>
</evidence>
<dbReference type="SUPFAM" id="SSF55874">
    <property type="entry name" value="ATPase domain of HSP90 chaperone/DNA topoisomerase II/histidine kinase"/>
    <property type="match status" value="1"/>
</dbReference>
<dbReference type="NCBIfam" id="TIGR00229">
    <property type="entry name" value="sensory_box"/>
    <property type="match status" value="2"/>
</dbReference>
<sequence length="837" mass="92970">MNQGGKISQFEDILAKGGEIGKLLSAIDWNVTSLGSISTWPQSLRTALNISLTSPLPMIVFWGENWVQLYNDAYRLLLGIVEPKRSLGQPASEMEGELCNCINPCLQTVLTTGETTQILNQPLQIERNGDVKTRYFSFIYSPIWTETGSIGGIFTTVTETTLELVNIPSQEDTERKDLLQQLETERSRLEAVLQQMPAGVLLADGKSGQLVLANKQVSQIIGYSYETESKLEEYDQIVDFEGFRANGQRYAPEEWPLMRSLSTGEIVTAEEIRLERTDGSEVLISVNSAPIRDQHGEIVAVVAIFQDITEAKRLEDALRLSEAKFNRLVDANIIGVIVCTLDKIVEANDMFLQMVGYTREQLIAGEISWLNLTPAEYLDLDEQGIEDLRNTGKCTPFEKEYIHSSGSRIPILLGATLLEENPLTCLCFVLDLTELKQTEIEREELLKRERTAREEAEAANRIKDEFLAVLSHELRSPLNPILGWASLLRAGKMNEETTHRALEIIERNAKLQAQLIEDLLDVSRILRGKLALSTFPVHLENAIHAALETVQLAADAKEIGLYTHLEPNVRPVLGDLGRLQQIIWNLVSNAVKFTEPGGRVDIYLETVNNQGQVRVQDTGQGIPLDFLPHVFEYFRQADSTTTRQFGGLGLGLAIVRYLTELHGGMVWAESLGEGQGATFTVRLPLMMDGEETDFDGELIIDVIDLTGIKILAIDDEADMRELVAFSLEEAGACVQLAASAQETLLLLNESLPDVIICDIGMPEVNGYMLMSEIRSKPLEKGGKIPAIALTAYAGETNHKKALAAGFQMHLSKPVEPDKLVEAIAKLLKQSQLRMCDR</sequence>
<dbReference type="Gene3D" id="3.30.450.20">
    <property type="entry name" value="PAS domain"/>
    <property type="match status" value="3"/>
</dbReference>
<evidence type="ECO:0000256" key="3">
    <source>
        <dbReference type="ARBA" id="ARBA00012438"/>
    </source>
</evidence>
<dbReference type="SMART" id="SM00091">
    <property type="entry name" value="PAS"/>
    <property type="match status" value="2"/>
</dbReference>
<dbReference type="Pfam" id="PF13426">
    <property type="entry name" value="PAS_9"/>
    <property type="match status" value="2"/>
</dbReference>
<dbReference type="SMART" id="SM00086">
    <property type="entry name" value="PAC"/>
    <property type="match status" value="2"/>
</dbReference>
<dbReference type="CDD" id="cd00130">
    <property type="entry name" value="PAS"/>
    <property type="match status" value="2"/>
</dbReference>
<dbReference type="Pfam" id="PF02518">
    <property type="entry name" value="HATPase_c"/>
    <property type="match status" value="1"/>
</dbReference>
<feature type="modified residue" description="4-aspartylphosphate" evidence="8">
    <location>
        <position position="758"/>
    </location>
</feature>
<feature type="coiled-coil region" evidence="9">
    <location>
        <begin position="435"/>
        <end position="462"/>
    </location>
</feature>
<comment type="similarity">
    <text evidence="2">In the N-terminal section; belongs to the phytochrome family.</text>
</comment>
<dbReference type="InterPro" id="IPR000700">
    <property type="entry name" value="PAS-assoc_C"/>
</dbReference>
<evidence type="ECO:0000259" key="11">
    <source>
        <dbReference type="PROSITE" id="PS50110"/>
    </source>
</evidence>
<dbReference type="Pfam" id="PF00072">
    <property type="entry name" value="Response_reg"/>
    <property type="match status" value="1"/>
</dbReference>
<evidence type="ECO:0000256" key="5">
    <source>
        <dbReference type="ARBA" id="ARBA00022777"/>
    </source>
</evidence>
<dbReference type="Gene3D" id="1.10.287.130">
    <property type="match status" value="1"/>
</dbReference>
<dbReference type="EMBL" id="CZCU02000046">
    <property type="protein sequence ID" value="VXD11689.1"/>
    <property type="molecule type" value="Genomic_DNA"/>
</dbReference>
<dbReference type="SUPFAM" id="SSF55785">
    <property type="entry name" value="PYP-like sensor domain (PAS domain)"/>
    <property type="match status" value="3"/>
</dbReference>
<dbReference type="SMART" id="SM00388">
    <property type="entry name" value="HisKA"/>
    <property type="match status" value="1"/>
</dbReference>
<dbReference type="AlphaFoldDB" id="A0A7Z9BME0"/>
<evidence type="ECO:0000259" key="10">
    <source>
        <dbReference type="PROSITE" id="PS50109"/>
    </source>
</evidence>
<dbReference type="EC" id="2.7.13.3" evidence="3"/>
<dbReference type="InterPro" id="IPR036097">
    <property type="entry name" value="HisK_dim/P_sf"/>
</dbReference>
<dbReference type="Gene3D" id="3.40.50.2300">
    <property type="match status" value="1"/>
</dbReference>
<dbReference type="FunFam" id="3.30.565.10:FF:000010">
    <property type="entry name" value="Sensor histidine kinase RcsC"/>
    <property type="match status" value="1"/>
</dbReference>
<evidence type="ECO:0000256" key="1">
    <source>
        <dbReference type="ARBA" id="ARBA00000085"/>
    </source>
</evidence>
<evidence type="ECO:0000313" key="15">
    <source>
        <dbReference type="Proteomes" id="UP000184550"/>
    </source>
</evidence>
<dbReference type="CDD" id="cd17580">
    <property type="entry name" value="REC_2_DhkD-like"/>
    <property type="match status" value="1"/>
</dbReference>
<reference evidence="14" key="1">
    <citation type="submission" date="2019-10" db="EMBL/GenBank/DDBJ databases">
        <authorList>
            <consortium name="Genoscope - CEA"/>
            <person name="William W."/>
        </authorList>
    </citation>
    <scope>NUCLEOTIDE SEQUENCE [LARGE SCALE GENOMIC DNA]</scope>
    <source>
        <strain evidence="14">BBR_PRJEB10992</strain>
    </source>
</reference>
<dbReference type="InterPro" id="IPR000014">
    <property type="entry name" value="PAS"/>
</dbReference>
<dbReference type="Proteomes" id="UP000184550">
    <property type="component" value="Unassembled WGS sequence"/>
</dbReference>
<evidence type="ECO:0000256" key="8">
    <source>
        <dbReference type="PROSITE-ProRule" id="PRU00169"/>
    </source>
</evidence>
<dbReference type="CDD" id="cd16922">
    <property type="entry name" value="HATPase_EvgS-ArcB-TorS-like"/>
    <property type="match status" value="1"/>
</dbReference>
<feature type="domain" description="Response regulatory" evidence="11">
    <location>
        <begin position="709"/>
        <end position="827"/>
    </location>
</feature>
<evidence type="ECO:0000256" key="2">
    <source>
        <dbReference type="ARBA" id="ARBA00006402"/>
    </source>
</evidence>
<dbReference type="OrthoDB" id="5555607at2"/>
<evidence type="ECO:0000259" key="12">
    <source>
        <dbReference type="PROSITE" id="PS50112"/>
    </source>
</evidence>
<name>A0A7Z9BME0_9CYAN</name>
<dbReference type="InterPro" id="IPR003661">
    <property type="entry name" value="HisK_dim/P_dom"/>
</dbReference>
<keyword evidence="9" id="KW-0175">Coiled coil</keyword>
<dbReference type="InterPro" id="IPR003594">
    <property type="entry name" value="HATPase_dom"/>
</dbReference>
<dbReference type="CDD" id="cd00082">
    <property type="entry name" value="HisKA"/>
    <property type="match status" value="1"/>
</dbReference>
<keyword evidence="6" id="KW-0902">Two-component regulatory system</keyword>
<dbReference type="SUPFAM" id="SSF52172">
    <property type="entry name" value="CheY-like"/>
    <property type="match status" value="1"/>
</dbReference>
<comment type="catalytic activity">
    <reaction evidence="1">
        <text>ATP + protein L-histidine = ADP + protein N-phospho-L-histidine.</text>
        <dbReference type="EC" id="2.7.13.3"/>
    </reaction>
</comment>
<feature type="domain" description="PAC" evidence="13">
    <location>
        <begin position="268"/>
        <end position="320"/>
    </location>
</feature>
<dbReference type="PROSITE" id="PS50110">
    <property type="entry name" value="RESPONSE_REGULATORY"/>
    <property type="match status" value="1"/>
</dbReference>
<dbReference type="PANTHER" id="PTHR43547:SF2">
    <property type="entry name" value="HYBRID SIGNAL TRANSDUCTION HISTIDINE KINASE C"/>
    <property type="match status" value="1"/>
</dbReference>
<dbReference type="InterPro" id="IPR005467">
    <property type="entry name" value="His_kinase_dom"/>
</dbReference>
<dbReference type="InterPro" id="IPR001610">
    <property type="entry name" value="PAC"/>
</dbReference>
<dbReference type="PROSITE" id="PS50113">
    <property type="entry name" value="PAC"/>
    <property type="match status" value="1"/>
</dbReference>
<dbReference type="PRINTS" id="PR00344">
    <property type="entry name" value="BCTRLSENSOR"/>
</dbReference>
<dbReference type="SUPFAM" id="SSF47384">
    <property type="entry name" value="Homodimeric domain of signal transducing histidine kinase"/>
    <property type="match status" value="1"/>
</dbReference>
<comment type="caution">
    <text evidence="14">The sequence shown here is derived from an EMBL/GenBank/DDBJ whole genome shotgun (WGS) entry which is preliminary data.</text>
</comment>
<organism evidence="14 15">
    <name type="scientific">Planktothrix serta PCC 8927</name>
    <dbReference type="NCBI Taxonomy" id="671068"/>
    <lineage>
        <taxon>Bacteria</taxon>
        <taxon>Bacillati</taxon>
        <taxon>Cyanobacteriota</taxon>
        <taxon>Cyanophyceae</taxon>
        <taxon>Oscillatoriophycideae</taxon>
        <taxon>Oscillatoriales</taxon>
        <taxon>Microcoleaceae</taxon>
        <taxon>Planktothrix</taxon>
    </lineage>
</organism>
<keyword evidence="5 14" id="KW-0808">Transferase</keyword>
<keyword evidence="15" id="KW-1185">Reference proteome</keyword>
<dbReference type="InterPro" id="IPR001789">
    <property type="entry name" value="Sig_transdc_resp-reg_receiver"/>
</dbReference>
<dbReference type="PROSITE" id="PS50112">
    <property type="entry name" value="PAS"/>
    <property type="match status" value="1"/>
</dbReference>
<dbReference type="SMART" id="SM00448">
    <property type="entry name" value="REC"/>
    <property type="match status" value="1"/>
</dbReference>
<dbReference type="InterPro" id="IPR004358">
    <property type="entry name" value="Sig_transdc_His_kin-like_C"/>
</dbReference>
<dbReference type="InterPro" id="IPR036890">
    <property type="entry name" value="HATPase_C_sf"/>
</dbReference>
<gene>
    <name evidence="14" type="ORF">PL8927_140239</name>
</gene>
<keyword evidence="5 14" id="KW-0418">Kinase</keyword>
<dbReference type="PROSITE" id="PS50109">
    <property type="entry name" value="HIS_KIN"/>
    <property type="match status" value="1"/>
</dbReference>
<evidence type="ECO:0000256" key="9">
    <source>
        <dbReference type="SAM" id="Coils"/>
    </source>
</evidence>
<evidence type="ECO:0000256" key="7">
    <source>
        <dbReference type="ARBA" id="ARBA00074306"/>
    </source>
</evidence>
<dbReference type="PANTHER" id="PTHR43547">
    <property type="entry name" value="TWO-COMPONENT HISTIDINE KINASE"/>
    <property type="match status" value="1"/>
</dbReference>
<dbReference type="Gene3D" id="3.30.565.10">
    <property type="entry name" value="Histidine kinase-like ATPase, C-terminal domain"/>
    <property type="match status" value="1"/>
</dbReference>
<evidence type="ECO:0000313" key="14">
    <source>
        <dbReference type="EMBL" id="VXD11689.1"/>
    </source>
</evidence>
<feature type="domain" description="Histidine kinase" evidence="10">
    <location>
        <begin position="469"/>
        <end position="687"/>
    </location>
</feature>
<evidence type="ECO:0000259" key="13">
    <source>
        <dbReference type="PROSITE" id="PS50113"/>
    </source>
</evidence>
<feature type="domain" description="PAS" evidence="12">
    <location>
        <begin position="185"/>
        <end position="226"/>
    </location>
</feature>
<evidence type="ECO:0000256" key="4">
    <source>
        <dbReference type="ARBA" id="ARBA00022553"/>
    </source>
</evidence>
<accession>A0A7Z9BME0</accession>